<dbReference type="InterPro" id="IPR010264">
    <property type="entry name" value="Self-incomp_S1"/>
</dbReference>
<keyword evidence="8" id="KW-1185">Reference proteome</keyword>
<organism evidence="7 8">
    <name type="scientific">Erythranthe guttata</name>
    <name type="common">Yellow monkey flower</name>
    <name type="synonym">Mimulus guttatus</name>
    <dbReference type="NCBI Taxonomy" id="4155"/>
    <lineage>
        <taxon>Eukaryota</taxon>
        <taxon>Viridiplantae</taxon>
        <taxon>Streptophyta</taxon>
        <taxon>Embryophyta</taxon>
        <taxon>Tracheophyta</taxon>
        <taxon>Spermatophyta</taxon>
        <taxon>Magnoliopsida</taxon>
        <taxon>eudicotyledons</taxon>
        <taxon>Gunneridae</taxon>
        <taxon>Pentapetalae</taxon>
        <taxon>asterids</taxon>
        <taxon>lamiids</taxon>
        <taxon>Lamiales</taxon>
        <taxon>Phrymaceae</taxon>
        <taxon>Erythranthe</taxon>
    </lineage>
</organism>
<comment type="subcellular location">
    <subcellularLocation>
        <location evidence="1 6">Secreted</location>
    </subcellularLocation>
</comment>
<gene>
    <name evidence="7" type="ORF">MIMGU_mgv11b022530mg</name>
</gene>
<dbReference type="AlphaFoldDB" id="A0A022RLM1"/>
<sequence>SCFSCFIVKKIVVTIYSSLPSDSDVLLLHCLSKDDDLGTHTLMKDEIYRFAFCEKPFSTLFHCRLQWGDKHKSFDAYDAKWHGNPCLTNECKWAARSDGVYLAGLKKFDWE</sequence>
<dbReference type="Proteomes" id="UP000030748">
    <property type="component" value="Unassembled WGS sequence"/>
</dbReference>
<keyword evidence="5" id="KW-0732">Signal</keyword>
<dbReference type="PhylomeDB" id="A0A022RLM1"/>
<keyword evidence="4 6" id="KW-0964">Secreted</keyword>
<accession>A0A022RLM1</accession>
<comment type="similarity">
    <text evidence="2 6">Belongs to the plant self-incompatibility (S1) protein family.</text>
</comment>
<name>A0A022RLM1_ERYGU</name>
<feature type="non-terminal residue" evidence="7">
    <location>
        <position position="1"/>
    </location>
</feature>
<evidence type="ECO:0000313" key="8">
    <source>
        <dbReference type="Proteomes" id="UP000030748"/>
    </source>
</evidence>
<evidence type="ECO:0000313" key="7">
    <source>
        <dbReference type="EMBL" id="EYU39850.1"/>
    </source>
</evidence>
<evidence type="ECO:0000256" key="4">
    <source>
        <dbReference type="ARBA" id="ARBA00022525"/>
    </source>
</evidence>
<evidence type="ECO:0000256" key="2">
    <source>
        <dbReference type="ARBA" id="ARBA00005581"/>
    </source>
</evidence>
<evidence type="ECO:0000256" key="3">
    <source>
        <dbReference type="ARBA" id="ARBA00022471"/>
    </source>
</evidence>
<proteinExistence type="inferred from homology"/>
<dbReference type="PANTHER" id="PTHR31232">
    <property type="match status" value="1"/>
</dbReference>
<keyword evidence="3 6" id="KW-0713">Self-incompatibility</keyword>
<dbReference type="GO" id="GO:0060320">
    <property type="term" value="P:rejection of self pollen"/>
    <property type="evidence" value="ECO:0007669"/>
    <property type="project" value="UniProtKB-KW"/>
</dbReference>
<dbReference type="Pfam" id="PF05938">
    <property type="entry name" value="Self-incomp_S1"/>
    <property type="match status" value="1"/>
</dbReference>
<reference evidence="7 8" key="1">
    <citation type="journal article" date="2013" name="Proc. Natl. Acad. Sci. U.S.A.">
        <title>Fine-scale variation in meiotic recombination in Mimulus inferred from population shotgun sequencing.</title>
        <authorList>
            <person name="Hellsten U."/>
            <person name="Wright K.M."/>
            <person name="Jenkins J."/>
            <person name="Shu S."/>
            <person name="Yuan Y."/>
            <person name="Wessler S.R."/>
            <person name="Schmutz J."/>
            <person name="Willis J.H."/>
            <person name="Rokhsar D.S."/>
        </authorList>
    </citation>
    <scope>NUCLEOTIDE SEQUENCE [LARGE SCALE GENOMIC DNA]</scope>
    <source>
        <strain evidence="8">cv. DUN x IM62</strain>
    </source>
</reference>
<dbReference type="GO" id="GO:0005576">
    <property type="term" value="C:extracellular region"/>
    <property type="evidence" value="ECO:0007669"/>
    <property type="project" value="UniProtKB-SubCell"/>
</dbReference>
<evidence type="ECO:0000256" key="6">
    <source>
        <dbReference type="RuleBase" id="RU367044"/>
    </source>
</evidence>
<evidence type="ECO:0000256" key="5">
    <source>
        <dbReference type="ARBA" id="ARBA00022729"/>
    </source>
</evidence>
<dbReference type="PANTHER" id="PTHR31232:SF164">
    <property type="entry name" value="S-PROTEIN HOMOLOG"/>
    <property type="match status" value="1"/>
</dbReference>
<evidence type="ECO:0000256" key="1">
    <source>
        <dbReference type="ARBA" id="ARBA00004613"/>
    </source>
</evidence>
<protein>
    <recommendedName>
        <fullName evidence="6">S-protein homolog</fullName>
    </recommendedName>
</protein>
<dbReference type="EMBL" id="KI630443">
    <property type="protein sequence ID" value="EYU39850.1"/>
    <property type="molecule type" value="Genomic_DNA"/>
</dbReference>